<reference evidence="1 2" key="1">
    <citation type="submission" date="2016-12" db="EMBL/GenBank/DDBJ databases">
        <title>Domibacillus antri genome sequencing.</title>
        <authorList>
            <person name="Verma A."/>
            <person name="Krishnamurthi S."/>
        </authorList>
    </citation>
    <scope>NUCLEOTIDE SEQUENCE [LARGE SCALE GENOMIC DNA]</scope>
    <source>
        <strain evidence="1 2">XD80</strain>
    </source>
</reference>
<evidence type="ECO:0000313" key="1">
    <source>
        <dbReference type="EMBL" id="OLN21274.1"/>
    </source>
</evidence>
<dbReference type="GO" id="GO:0010124">
    <property type="term" value="P:phenylacetate catabolic process"/>
    <property type="evidence" value="ECO:0007669"/>
    <property type="project" value="InterPro"/>
</dbReference>
<protein>
    <submittedName>
        <fullName evidence="1">Phenylacetic acid catabolism protein</fullName>
    </submittedName>
</protein>
<comment type="caution">
    <text evidence="1">The sequence shown here is derived from an EMBL/GenBank/DDBJ whole genome shotgun (WGS) entry which is preliminary data.</text>
</comment>
<dbReference type="InterPro" id="IPR007814">
    <property type="entry name" value="PaaA_PaaC"/>
</dbReference>
<dbReference type="PANTHER" id="PTHR30458">
    <property type="entry name" value="PHENYLACETIC ACID DEGRADATION PROTEIN PAA"/>
    <property type="match status" value="1"/>
</dbReference>
<dbReference type="InterPro" id="IPR052703">
    <property type="entry name" value="Aromatic_CoA_ox/epox"/>
</dbReference>
<dbReference type="GO" id="GO:0005829">
    <property type="term" value="C:cytosol"/>
    <property type="evidence" value="ECO:0007669"/>
    <property type="project" value="TreeGrafter"/>
</dbReference>
<keyword evidence="2" id="KW-1185">Reference proteome</keyword>
<sequence length="209" mass="23382">MAEMKTGLAQFTNVVEKIADNKYLLGDRLVEIGVSGPRLESTLSAIAMAQGELGHARLLYSWALDLSGFSGKKPEIESQTGKAFQFIEQVDDWVSLIAALYTVNASVDIVLNAVLKAENTDIVSRIQKLIREQKEHMMYTEGWIRQLREDSKPVQQKLQQYLDAYTLEAAEWLESLDADKTLQEGGYLSNDSALAEQLSQRLQKTAVLN</sequence>
<dbReference type="InterPro" id="IPR009078">
    <property type="entry name" value="Ferritin-like_SF"/>
</dbReference>
<dbReference type="Proteomes" id="UP000185568">
    <property type="component" value="Unassembled WGS sequence"/>
</dbReference>
<dbReference type="STRING" id="1714264.BTO30_15820"/>
<dbReference type="EMBL" id="MSDU01000060">
    <property type="protein sequence ID" value="OLN21274.1"/>
    <property type="molecule type" value="Genomic_DNA"/>
</dbReference>
<gene>
    <name evidence="1" type="ORF">BTO30_15820</name>
</gene>
<dbReference type="AlphaFoldDB" id="A0A1Q8Q1R1"/>
<accession>A0A1Q8Q1R1</accession>
<dbReference type="PANTHER" id="PTHR30458:SF0">
    <property type="entry name" value="1,2-PHENYLACETYL-COA EPOXIDASE, SUBUNIT C"/>
    <property type="match status" value="1"/>
</dbReference>
<dbReference type="Gene3D" id="1.20.1260.10">
    <property type="match status" value="1"/>
</dbReference>
<organism evidence="1 2">
    <name type="scientific">Domibacillus antri</name>
    <dbReference type="NCBI Taxonomy" id="1714264"/>
    <lineage>
        <taxon>Bacteria</taxon>
        <taxon>Bacillati</taxon>
        <taxon>Bacillota</taxon>
        <taxon>Bacilli</taxon>
        <taxon>Bacillales</taxon>
        <taxon>Bacillaceae</taxon>
        <taxon>Domibacillus</taxon>
    </lineage>
</organism>
<evidence type="ECO:0000313" key="2">
    <source>
        <dbReference type="Proteomes" id="UP000185568"/>
    </source>
</evidence>
<dbReference type="Pfam" id="PF05138">
    <property type="entry name" value="PaaA_PaaC"/>
    <property type="match status" value="1"/>
</dbReference>
<name>A0A1Q8Q1R1_9BACI</name>
<dbReference type="RefSeq" id="WP_075399662.1">
    <property type="nucleotide sequence ID" value="NZ_MSDU01000060.1"/>
</dbReference>
<dbReference type="OrthoDB" id="2680510at2"/>
<dbReference type="SUPFAM" id="SSF47240">
    <property type="entry name" value="Ferritin-like"/>
    <property type="match status" value="1"/>
</dbReference>
<proteinExistence type="predicted"/>
<dbReference type="InterPro" id="IPR012347">
    <property type="entry name" value="Ferritin-like"/>
</dbReference>